<reference evidence="2" key="1">
    <citation type="submission" date="2022-06" db="EMBL/GenBank/DDBJ databases">
        <title>Vallitalea longa sp. nov., an anaerobic bacterium isolated from marine sediment.</title>
        <authorList>
            <person name="Hirano S."/>
            <person name="Terahara T."/>
            <person name="Mori K."/>
            <person name="Hamada M."/>
            <person name="Matsumoto R."/>
            <person name="Kobayashi T."/>
        </authorList>
    </citation>
    <scope>NUCLEOTIDE SEQUENCE</scope>
    <source>
        <strain evidence="2">SH18-1</strain>
    </source>
</reference>
<comment type="caution">
    <text evidence="2">The sequence shown here is derived from an EMBL/GenBank/DDBJ whole genome shotgun (WGS) entry which is preliminary data.</text>
</comment>
<dbReference type="EMBL" id="BRLB01000009">
    <property type="protein sequence ID" value="GKX30360.1"/>
    <property type="molecule type" value="Genomic_DNA"/>
</dbReference>
<proteinExistence type="predicted"/>
<keyword evidence="3" id="KW-1185">Reference proteome</keyword>
<protein>
    <recommendedName>
        <fullName evidence="4">DUF4330 domain-containing protein</fullName>
    </recommendedName>
</protein>
<gene>
    <name evidence="2" type="ORF">SH1V18_28400</name>
</gene>
<evidence type="ECO:0000313" key="3">
    <source>
        <dbReference type="Proteomes" id="UP001144256"/>
    </source>
</evidence>
<evidence type="ECO:0000313" key="2">
    <source>
        <dbReference type="EMBL" id="GKX30360.1"/>
    </source>
</evidence>
<dbReference type="InterPro" id="IPR025480">
    <property type="entry name" value="DUF4330"/>
</dbReference>
<keyword evidence="1" id="KW-0812">Transmembrane</keyword>
<sequence length="165" mass="18377">MKLVNKQGKLFGKIHLVDCIFIALIIILLVSVLNRFTFSKVDVITNNSQNIIAEITVETYPYRQEYLNSISVGDKIAESKKYLDGEIKQIDIIDDDIALIDNNGDTVVGAHPFLKKAKVDIEIQVKVDGNKIKLGNQELVAGTNIFLTTDKAYLSAIVLDINLNE</sequence>
<organism evidence="2 3">
    <name type="scientific">Vallitalea longa</name>
    <dbReference type="NCBI Taxonomy" id="2936439"/>
    <lineage>
        <taxon>Bacteria</taxon>
        <taxon>Bacillati</taxon>
        <taxon>Bacillota</taxon>
        <taxon>Clostridia</taxon>
        <taxon>Lachnospirales</taxon>
        <taxon>Vallitaleaceae</taxon>
        <taxon>Vallitalea</taxon>
    </lineage>
</organism>
<dbReference type="Pfam" id="PF14221">
    <property type="entry name" value="DUF4330"/>
    <property type="match status" value="1"/>
</dbReference>
<dbReference type="Proteomes" id="UP001144256">
    <property type="component" value="Unassembled WGS sequence"/>
</dbReference>
<feature type="transmembrane region" description="Helical" evidence="1">
    <location>
        <begin position="12"/>
        <end position="33"/>
    </location>
</feature>
<dbReference type="RefSeq" id="WP_281816478.1">
    <property type="nucleotide sequence ID" value="NZ_BRLB01000009.1"/>
</dbReference>
<keyword evidence="1" id="KW-1133">Transmembrane helix</keyword>
<name>A0A9W6DFA0_9FIRM</name>
<evidence type="ECO:0000256" key="1">
    <source>
        <dbReference type="SAM" id="Phobius"/>
    </source>
</evidence>
<accession>A0A9W6DFA0</accession>
<keyword evidence="1" id="KW-0472">Membrane</keyword>
<dbReference type="AlphaFoldDB" id="A0A9W6DFA0"/>
<evidence type="ECO:0008006" key="4">
    <source>
        <dbReference type="Google" id="ProtNLM"/>
    </source>
</evidence>